<dbReference type="GO" id="GO:0016020">
    <property type="term" value="C:membrane"/>
    <property type="evidence" value="ECO:0007669"/>
    <property type="project" value="TreeGrafter"/>
</dbReference>
<proteinExistence type="predicted"/>
<evidence type="ECO:0000313" key="2">
    <source>
        <dbReference type="EMBL" id="SNU85377.1"/>
    </source>
</evidence>
<dbReference type="InterPro" id="IPR010721">
    <property type="entry name" value="UstE-like"/>
</dbReference>
<feature type="transmembrane region" description="Helical" evidence="1">
    <location>
        <begin position="212"/>
        <end position="234"/>
    </location>
</feature>
<keyword evidence="1" id="KW-0812">Transmembrane</keyword>
<reference evidence="2 3" key="1">
    <citation type="submission" date="2017-06" db="EMBL/GenBank/DDBJ databases">
        <authorList>
            <consortium name="Pathogen Informatics"/>
        </authorList>
    </citation>
    <scope>NUCLEOTIDE SEQUENCE [LARGE SCALE GENOMIC DNA]</scope>
    <source>
        <strain evidence="2 3">NCTC13161</strain>
    </source>
</reference>
<evidence type="ECO:0000256" key="1">
    <source>
        <dbReference type="SAM" id="Phobius"/>
    </source>
</evidence>
<name>A0A239SJ06_9BURK</name>
<dbReference type="STRING" id="93222.NA29_16400"/>
<dbReference type="Gene3D" id="1.20.120.1630">
    <property type="match status" value="1"/>
</dbReference>
<evidence type="ECO:0000313" key="3">
    <source>
        <dbReference type="Proteomes" id="UP000215126"/>
    </source>
</evidence>
<dbReference type="OrthoDB" id="9779233at2"/>
<gene>
    <name evidence="2" type="ORF">SAMEA4530655_02440</name>
</gene>
<dbReference type="Proteomes" id="UP000215126">
    <property type="component" value="Chromosome 1"/>
</dbReference>
<keyword evidence="1" id="KW-1133">Transmembrane helix</keyword>
<accession>A0A239SJ06</accession>
<protein>
    <submittedName>
        <fullName evidence="2">Predicted membrane protein</fullName>
    </submittedName>
</protein>
<keyword evidence="3" id="KW-1185">Reference proteome</keyword>
<feature type="transmembrane region" description="Helical" evidence="1">
    <location>
        <begin position="55"/>
        <end position="74"/>
    </location>
</feature>
<dbReference type="PROSITE" id="PS50244">
    <property type="entry name" value="S5A_REDUCTASE"/>
    <property type="match status" value="1"/>
</dbReference>
<dbReference type="Pfam" id="PF06966">
    <property type="entry name" value="DUF1295"/>
    <property type="match status" value="1"/>
</dbReference>
<sequence length="260" mass="28954">MLTTAVMTLCGLIIAFALAWVLQKQTRNAGLVDPIWAAALAAVAIFVALQGTGDALTRIFVGVAGGVWGVRLAVHLWRRNWGKPEDARYRAFRERWAAAADRNMFWFFQLQGVISMLLAVAFFVPAFSAQAASPLSVGVAALIWASAIAGETAADHQLRNFVSDPAHRGQVCRAGWWRYSRHPNYFFECLHWCSYAALSISMPWGWTTLFPPLLMAWLLLKVSGIPLLEAHLMATRPAYREYMKTTSSLFPWPPKASRQA</sequence>
<feature type="transmembrane region" description="Helical" evidence="1">
    <location>
        <begin position="29"/>
        <end position="49"/>
    </location>
</feature>
<dbReference type="RefSeq" id="WP_095178446.1">
    <property type="nucleotide sequence ID" value="NZ_CABPRX010000002.1"/>
</dbReference>
<organism evidence="2 3">
    <name type="scientific">Pandoraea sputorum</name>
    <dbReference type="NCBI Taxonomy" id="93222"/>
    <lineage>
        <taxon>Bacteria</taxon>
        <taxon>Pseudomonadati</taxon>
        <taxon>Pseudomonadota</taxon>
        <taxon>Betaproteobacteria</taxon>
        <taxon>Burkholderiales</taxon>
        <taxon>Burkholderiaceae</taxon>
        <taxon>Pandoraea</taxon>
    </lineage>
</organism>
<dbReference type="AlphaFoldDB" id="A0A239SJ06"/>
<dbReference type="GeneID" id="88095078"/>
<dbReference type="EMBL" id="LT906435">
    <property type="protein sequence ID" value="SNU85377.1"/>
    <property type="molecule type" value="Genomic_DNA"/>
</dbReference>
<dbReference type="PANTHER" id="PTHR32251">
    <property type="entry name" value="3-OXO-5-ALPHA-STEROID 4-DEHYDROGENASE"/>
    <property type="match status" value="1"/>
</dbReference>
<feature type="transmembrane region" description="Helical" evidence="1">
    <location>
        <begin position="6"/>
        <end position="22"/>
    </location>
</feature>
<keyword evidence="1" id="KW-0472">Membrane</keyword>
<feature type="transmembrane region" description="Helical" evidence="1">
    <location>
        <begin position="105"/>
        <end position="125"/>
    </location>
</feature>
<dbReference type="PANTHER" id="PTHR32251:SF17">
    <property type="entry name" value="STEROID 5-ALPHA REDUCTASE C-TERMINAL DOMAIN-CONTAINING PROTEIN"/>
    <property type="match status" value="1"/>
</dbReference>